<dbReference type="PANTHER" id="PTHR38045:SF1">
    <property type="entry name" value="HEPARINASE II_III-LIKE PROTEIN"/>
    <property type="match status" value="1"/>
</dbReference>
<gene>
    <name evidence="4" type="primary">hepC</name>
    <name evidence="4" type="ORF">PEV8663_04425</name>
</gene>
<name>A0A238L4M6_9RHOB</name>
<accession>A0A238L4M6</accession>
<keyword evidence="4" id="KW-0456">Lyase</keyword>
<dbReference type="Pfam" id="PF07940">
    <property type="entry name" value="Hepar_II_III_C"/>
    <property type="match status" value="1"/>
</dbReference>
<feature type="domain" description="Heparinase II/III-like C-terminal" evidence="2">
    <location>
        <begin position="486"/>
        <end position="681"/>
    </location>
</feature>
<dbReference type="AlphaFoldDB" id="A0A238L4M6"/>
<proteinExistence type="predicted"/>
<keyword evidence="5" id="KW-1185">Reference proteome</keyword>
<sequence>MSASENYLDQPRAGRLNIQYAPVDGVVMAENPPRFMWLPVVEEEATYVLRVARDDSYTDAHVFSDLPLNFLTPDVVFEPGEYVWSYAVWDAKAKGPATEWSKNRSFSIAEGATEVPLAGRGARYAKSDMAHPRLWLGPKELAAFKKDLAKDADHCAWSTFFEKSAAPWMDRPVMDEPVGYENHQRTPPVWRQTYIDCQELMYAIRHLAVAGQVLEDSAMLDRAKEWLLAAADWDPAGTTSRAYTDEWAFRVTLALGWGYDWLYNELSDEERTKVRTALLIRTREIAEHIIDHANIHLFPYDSHAVRAVSAVLVPCCIAMLDEEPEAREWLDYSIEFLSTVYTPWGDDQGGWAEGPHYWMTGQAYLIDAANLLKAFTGFDLYERPFFQKTGDMPLYTKAPDTRRATFGDDSTMGDLPCLKIGYNLRQYAGVTGNGAYQWYYDEIKRNDPGTEMAFYNWGWWDFNFDEMLYRQQWPIVEAKAPAADDRLRWFKGIGWVAIQSKMDVPEEHLQFVFKASSFGSISHSHGDQNAFCLAAYGEDLAIQSGHYVAFNSSMHQKWRRQTISKNAILINGKGQYADRDKAKQMQSTGQVLAAEERDDHIYIKGDATAAYQSLSPEVTRVHREIYFVNNSYFVIVDTIDADEPVTIDFRIHANGPFQLGKGSFRYTGDKAGFYGEVLWSEAGKPEISQETGFPGVDMKEVEGLPISTCMTASYPKAKRHRIATLLVPYSTTDPKRIFHFLDDQGYDCDLYFTDADENSFKVVVEKLAKA</sequence>
<evidence type="ECO:0000256" key="1">
    <source>
        <dbReference type="ARBA" id="ARBA00004196"/>
    </source>
</evidence>
<organism evidence="4 5">
    <name type="scientific">Pelagimonas varians</name>
    <dbReference type="NCBI Taxonomy" id="696760"/>
    <lineage>
        <taxon>Bacteria</taxon>
        <taxon>Pseudomonadati</taxon>
        <taxon>Pseudomonadota</taxon>
        <taxon>Alphaproteobacteria</taxon>
        <taxon>Rhodobacterales</taxon>
        <taxon>Roseobacteraceae</taxon>
        <taxon>Pelagimonas</taxon>
    </lineage>
</organism>
<comment type="subcellular location">
    <subcellularLocation>
        <location evidence="1">Cell envelope</location>
    </subcellularLocation>
</comment>
<dbReference type="PANTHER" id="PTHR38045">
    <property type="entry name" value="CHROMOSOME 1, WHOLE GENOME SHOTGUN SEQUENCE"/>
    <property type="match status" value="1"/>
</dbReference>
<dbReference type="Gene3D" id="2.70.98.70">
    <property type="match status" value="1"/>
</dbReference>
<dbReference type="InterPro" id="IPR012480">
    <property type="entry name" value="Hepar_II_III_C"/>
</dbReference>
<reference evidence="4 5" key="1">
    <citation type="submission" date="2017-05" db="EMBL/GenBank/DDBJ databases">
        <authorList>
            <person name="Song R."/>
            <person name="Chenine A.L."/>
            <person name="Ruprecht R.M."/>
        </authorList>
    </citation>
    <scope>NUCLEOTIDE SEQUENCE [LARGE SCALE GENOMIC DNA]</scope>
    <source>
        <strain evidence="4 5">CECT 8663</strain>
    </source>
</reference>
<evidence type="ECO:0000313" key="5">
    <source>
        <dbReference type="Proteomes" id="UP000220836"/>
    </source>
</evidence>
<dbReference type="EMBL" id="FXYH01000025">
    <property type="protein sequence ID" value="SMX49979.1"/>
    <property type="molecule type" value="Genomic_DNA"/>
</dbReference>
<dbReference type="InterPro" id="IPR032518">
    <property type="entry name" value="HepII_N"/>
</dbReference>
<dbReference type="SUPFAM" id="SSF48230">
    <property type="entry name" value="Chondroitin AC/alginate lyase"/>
    <property type="match status" value="1"/>
</dbReference>
<evidence type="ECO:0000313" key="4">
    <source>
        <dbReference type="EMBL" id="SMX49979.1"/>
    </source>
</evidence>
<dbReference type="Gene3D" id="1.50.10.100">
    <property type="entry name" value="Chondroitin AC/alginate lyase"/>
    <property type="match status" value="1"/>
</dbReference>
<feature type="domain" description="Heparinase II N-terminal" evidence="3">
    <location>
        <begin position="21"/>
        <end position="448"/>
    </location>
</feature>
<dbReference type="InterPro" id="IPR013783">
    <property type="entry name" value="Ig-like_fold"/>
</dbReference>
<dbReference type="GO" id="GO:0015021">
    <property type="term" value="F:heparin-sulfate lyase activity"/>
    <property type="evidence" value="ECO:0007669"/>
    <property type="project" value="UniProtKB-EC"/>
</dbReference>
<dbReference type="GO" id="GO:0030313">
    <property type="term" value="C:cell envelope"/>
    <property type="evidence" value="ECO:0007669"/>
    <property type="project" value="UniProtKB-SubCell"/>
</dbReference>
<dbReference type="EC" id="4.2.2.8" evidence="4"/>
<dbReference type="Proteomes" id="UP000220836">
    <property type="component" value="Unassembled WGS sequence"/>
</dbReference>
<dbReference type="Pfam" id="PF16332">
    <property type="entry name" value="DUF4962"/>
    <property type="match status" value="1"/>
</dbReference>
<dbReference type="OrthoDB" id="9772435at2"/>
<dbReference type="InterPro" id="IPR008929">
    <property type="entry name" value="Chondroitin_lyas"/>
</dbReference>
<dbReference type="RefSeq" id="WP_097806842.1">
    <property type="nucleotide sequence ID" value="NZ_FXYH01000025.1"/>
</dbReference>
<evidence type="ECO:0000259" key="3">
    <source>
        <dbReference type="Pfam" id="PF16332"/>
    </source>
</evidence>
<evidence type="ECO:0000259" key="2">
    <source>
        <dbReference type="Pfam" id="PF07940"/>
    </source>
</evidence>
<dbReference type="InterPro" id="IPR012364">
    <property type="entry name" value="Oligosacch_lyase"/>
</dbReference>
<dbReference type="Gene3D" id="2.60.40.10">
    <property type="entry name" value="Immunoglobulins"/>
    <property type="match status" value="1"/>
</dbReference>
<protein>
    <submittedName>
        <fullName evidence="4">Heparin-sulfate lyase</fullName>
        <ecNumber evidence="4">4.2.2.8</ecNumber>
    </submittedName>
</protein>
<dbReference type="PIRSF" id="PIRSF034409">
    <property type="entry name" value="Oligosach_lyase"/>
    <property type="match status" value="1"/>
</dbReference>